<evidence type="ECO:0000313" key="1">
    <source>
        <dbReference type="EMBL" id="MCI4685030.1"/>
    </source>
</evidence>
<organism evidence="1 2">
    <name type="scientific">Candidatus Rhodoblastus alkanivorans</name>
    <dbReference type="NCBI Taxonomy" id="2954117"/>
    <lineage>
        <taxon>Bacteria</taxon>
        <taxon>Pseudomonadati</taxon>
        <taxon>Pseudomonadota</taxon>
        <taxon>Alphaproteobacteria</taxon>
        <taxon>Hyphomicrobiales</taxon>
        <taxon>Rhodoblastaceae</taxon>
        <taxon>Rhodoblastus</taxon>
    </lineage>
</organism>
<dbReference type="EMBL" id="JAIVFP010000002">
    <property type="protein sequence ID" value="MCI4685030.1"/>
    <property type="molecule type" value="Genomic_DNA"/>
</dbReference>
<reference evidence="1" key="1">
    <citation type="journal article" date="2022" name="ISME J.">
        <title>Identification of active gaseous-alkane degraders at natural gas seeps.</title>
        <authorList>
            <person name="Farhan Ul Haque M."/>
            <person name="Hernandez M."/>
            <person name="Crombie A.T."/>
            <person name="Murrell J.C."/>
        </authorList>
    </citation>
    <scope>NUCLEOTIDE SEQUENCE</scope>
    <source>
        <strain evidence="1">PC2</strain>
    </source>
</reference>
<comment type="caution">
    <text evidence="1">The sequence shown here is derived from an EMBL/GenBank/DDBJ whole genome shotgun (WGS) entry which is preliminary data.</text>
</comment>
<proteinExistence type="predicted"/>
<sequence length="207" mass="23349">MSNWYESYASTEIGRKLSRIVNRPDRMFEFRFLSVWGKPAVQAVASAVGPIINTLPDKRARDEASQFCGWAVGQRLRRAGFEIAQHRGRVSDAPFKTGAVWRRAKPLQFTNNPGPVGEGGCVELGVERDTEGTIIGRWRLITTVTPGAFILHEMEGFREPIETAFRDAVEYAERYGFTTLRITDRDGLFPQEDRDKILLTLSQPSAE</sequence>
<keyword evidence="2" id="KW-1185">Reference proteome</keyword>
<feature type="non-terminal residue" evidence="1">
    <location>
        <position position="207"/>
    </location>
</feature>
<name>A0ABS9ZBD5_9HYPH</name>
<evidence type="ECO:0000313" key="2">
    <source>
        <dbReference type="Proteomes" id="UP001139104"/>
    </source>
</evidence>
<protein>
    <submittedName>
        <fullName evidence="1">Uncharacterized protein</fullName>
    </submittedName>
</protein>
<dbReference type="RefSeq" id="WP_243069049.1">
    <property type="nucleotide sequence ID" value="NZ_JAIVFP010000002.1"/>
</dbReference>
<accession>A0ABS9ZBD5</accession>
<gene>
    <name evidence="1" type="ORF">K2U94_20095</name>
</gene>
<dbReference type="Proteomes" id="UP001139104">
    <property type="component" value="Unassembled WGS sequence"/>
</dbReference>